<dbReference type="EMBL" id="PPTA01000004">
    <property type="protein sequence ID" value="TFB03942.1"/>
    <property type="molecule type" value="Genomic_DNA"/>
</dbReference>
<dbReference type="PANTHER" id="PTHR28288:SF1">
    <property type="entry name" value="INHIBITOR I9 DOMAIN-CONTAINING PROTEIN"/>
    <property type="match status" value="1"/>
</dbReference>
<evidence type="ECO:0000256" key="2">
    <source>
        <dbReference type="SAM" id="SignalP"/>
    </source>
</evidence>
<comment type="caution">
    <text evidence="3">The sequence shown here is derived from an EMBL/GenBank/DDBJ whole genome shotgun (WGS) entry which is preliminary data.</text>
</comment>
<name>A0ABY2H880_9HYPO</name>
<feature type="chain" id="PRO_5045267011" description="Inhibitor I9 domain-containing protein" evidence="2">
    <location>
        <begin position="20"/>
        <end position="96"/>
    </location>
</feature>
<dbReference type="PANTHER" id="PTHR28288">
    <property type="entry name" value="PROTEASE B INHIBITOR 2"/>
    <property type="match status" value="1"/>
</dbReference>
<organism evidence="3 4">
    <name type="scientific">Trichoderma ghanense</name>
    <dbReference type="NCBI Taxonomy" id="65468"/>
    <lineage>
        <taxon>Eukaryota</taxon>
        <taxon>Fungi</taxon>
        <taxon>Dikarya</taxon>
        <taxon>Ascomycota</taxon>
        <taxon>Pezizomycotina</taxon>
        <taxon>Sordariomycetes</taxon>
        <taxon>Hypocreomycetidae</taxon>
        <taxon>Hypocreales</taxon>
        <taxon>Hypocreaceae</taxon>
        <taxon>Trichoderma</taxon>
    </lineage>
</organism>
<evidence type="ECO:0000256" key="1">
    <source>
        <dbReference type="ARBA" id="ARBA00038069"/>
    </source>
</evidence>
<accession>A0ABY2H880</accession>
<gene>
    <name evidence="3" type="ORF">CCMA1212_003297</name>
</gene>
<dbReference type="InterPro" id="IPR037045">
    <property type="entry name" value="S8pro/Inhibitor_I9_sf"/>
</dbReference>
<dbReference type="InterPro" id="IPR052471">
    <property type="entry name" value="PBI_I9"/>
</dbReference>
<proteinExistence type="inferred from homology"/>
<dbReference type="GeneID" id="300575099"/>
<dbReference type="Gene3D" id="3.30.70.80">
    <property type="entry name" value="Peptidase S8 propeptide/proteinase inhibitor I9"/>
    <property type="match status" value="1"/>
</dbReference>
<reference evidence="3 4" key="1">
    <citation type="submission" date="2018-01" db="EMBL/GenBank/DDBJ databases">
        <title>Genome characterization of the sugarcane-associated fungus Trichoderma ghanense CCMA-1212 and their application in lignocelulose bioconversion.</title>
        <authorList>
            <person name="Steindorff A.S."/>
            <person name="Mendes T.D."/>
            <person name="Vilela E.S.D."/>
            <person name="Rodrigues D.S."/>
            <person name="Formighieri E.F."/>
            <person name="Melo I.S."/>
            <person name="Favaro L.C.L."/>
        </authorList>
    </citation>
    <scope>NUCLEOTIDE SEQUENCE [LARGE SCALE GENOMIC DNA]</scope>
    <source>
        <strain evidence="3 4">CCMA-1212</strain>
    </source>
</reference>
<evidence type="ECO:0000313" key="3">
    <source>
        <dbReference type="EMBL" id="TFB03942.1"/>
    </source>
</evidence>
<sequence length="96" mass="10479">MRCSQWFVTALSLFQLAAAVDQKKSAIIWFDDASTPDEIVNQVKDGIVKAGGKVTHYYTIIRGFAVIAPEKALASVQALAAEHSIRVEEDEIVSSL</sequence>
<evidence type="ECO:0008006" key="5">
    <source>
        <dbReference type="Google" id="ProtNLM"/>
    </source>
</evidence>
<keyword evidence="2" id="KW-0732">Signal</keyword>
<feature type="signal peptide" evidence="2">
    <location>
        <begin position="1"/>
        <end position="19"/>
    </location>
</feature>
<keyword evidence="4" id="KW-1185">Reference proteome</keyword>
<dbReference type="Proteomes" id="UP001642720">
    <property type="component" value="Unassembled WGS sequence"/>
</dbReference>
<dbReference type="RefSeq" id="XP_073560143.1">
    <property type="nucleotide sequence ID" value="XM_073700649.1"/>
</dbReference>
<evidence type="ECO:0000313" key="4">
    <source>
        <dbReference type="Proteomes" id="UP001642720"/>
    </source>
</evidence>
<comment type="similarity">
    <text evidence="1">Belongs to the protease inhibitor I9 family.</text>
</comment>
<dbReference type="SUPFAM" id="SSF54897">
    <property type="entry name" value="Protease propeptides/inhibitors"/>
    <property type="match status" value="1"/>
</dbReference>
<protein>
    <recommendedName>
        <fullName evidence="5">Inhibitor I9 domain-containing protein</fullName>
    </recommendedName>
</protein>